<organism evidence="8 9">
    <name type="scientific">Dokdonella soli</name>
    <dbReference type="NCBI Taxonomy" id="529810"/>
    <lineage>
        <taxon>Bacteria</taxon>
        <taxon>Pseudomonadati</taxon>
        <taxon>Pseudomonadota</taxon>
        <taxon>Gammaproteobacteria</taxon>
        <taxon>Lysobacterales</taxon>
        <taxon>Rhodanobacteraceae</taxon>
        <taxon>Dokdonella</taxon>
    </lineage>
</organism>
<dbReference type="InterPro" id="IPR022398">
    <property type="entry name" value="Peptidase_S8_His-AS"/>
</dbReference>
<evidence type="ECO:0000313" key="8">
    <source>
        <dbReference type="EMBL" id="GAA0709420.1"/>
    </source>
</evidence>
<protein>
    <submittedName>
        <fullName evidence="8">S8 family serine peptidase</fullName>
    </submittedName>
</protein>
<proteinExistence type="inferred from homology"/>
<dbReference type="PROSITE" id="PS00136">
    <property type="entry name" value="SUBTILASE_ASP"/>
    <property type="match status" value="1"/>
</dbReference>
<accession>A0ABN1IDU6</accession>
<evidence type="ECO:0000259" key="7">
    <source>
        <dbReference type="Pfam" id="PF00082"/>
    </source>
</evidence>
<keyword evidence="9" id="KW-1185">Reference proteome</keyword>
<dbReference type="PANTHER" id="PTHR43806:SF11">
    <property type="entry name" value="CEREVISIN-RELATED"/>
    <property type="match status" value="1"/>
</dbReference>
<dbReference type="InterPro" id="IPR023827">
    <property type="entry name" value="Peptidase_S8_Asp-AS"/>
</dbReference>
<keyword evidence="4 5" id="KW-0720">Serine protease</keyword>
<feature type="active site" description="Charge relay system" evidence="5">
    <location>
        <position position="202"/>
    </location>
</feature>
<dbReference type="RefSeq" id="WP_343787771.1">
    <property type="nucleotide sequence ID" value="NZ_BAAAEU010000004.1"/>
</dbReference>
<evidence type="ECO:0000256" key="4">
    <source>
        <dbReference type="ARBA" id="ARBA00022825"/>
    </source>
</evidence>
<dbReference type="EMBL" id="BAAAEU010000004">
    <property type="protein sequence ID" value="GAA0709420.1"/>
    <property type="molecule type" value="Genomic_DNA"/>
</dbReference>
<comment type="caution">
    <text evidence="8">The sequence shown here is derived from an EMBL/GenBank/DDBJ whole genome shotgun (WGS) entry which is preliminary data.</text>
</comment>
<name>A0ABN1IDU6_9GAMM</name>
<evidence type="ECO:0000313" key="9">
    <source>
        <dbReference type="Proteomes" id="UP001501523"/>
    </source>
</evidence>
<dbReference type="Pfam" id="PF00082">
    <property type="entry name" value="Peptidase_S8"/>
    <property type="match status" value="1"/>
</dbReference>
<reference evidence="8 9" key="1">
    <citation type="journal article" date="2019" name="Int. J. Syst. Evol. Microbiol.">
        <title>The Global Catalogue of Microorganisms (GCM) 10K type strain sequencing project: providing services to taxonomists for standard genome sequencing and annotation.</title>
        <authorList>
            <consortium name="The Broad Institute Genomics Platform"/>
            <consortium name="The Broad Institute Genome Sequencing Center for Infectious Disease"/>
            <person name="Wu L."/>
            <person name="Ma J."/>
        </authorList>
    </citation>
    <scope>NUCLEOTIDE SEQUENCE [LARGE SCALE GENOMIC DNA]</scope>
    <source>
        <strain evidence="8 9">JCM 15421</strain>
    </source>
</reference>
<dbReference type="InterPro" id="IPR050131">
    <property type="entry name" value="Peptidase_S8_subtilisin-like"/>
</dbReference>
<evidence type="ECO:0000256" key="1">
    <source>
        <dbReference type="ARBA" id="ARBA00011073"/>
    </source>
</evidence>
<dbReference type="PRINTS" id="PR00723">
    <property type="entry name" value="SUBTILISIN"/>
</dbReference>
<sequence length="455" mass="47285">MSASIFPHNRRMRALAARLMWAVLGCTVFGIAARAATAGPEPSAQAARSIIVALADKPEPIATAGSTPRGYDGLPNYTGGSRAVSTAAELARDYALQEISAWTIEPLRLRCMLYEIPATADRDQLLARLRADRRVRLAQPQQYFETLSAADHTNARHGVRPAAAPGTYNDPYIGLQSGFAAIKAGLVQRWADGSGVRIALIDAGVDAGHPDLQGRIAEQRDFVANAATPVGAERHGTEVAGVIAAVANNGIGIVGIAPGARVLAYRACWALRAGEDPARCDTFTVAQALGAAITANARIINLSLGGPSDPLLEQLTDYAVKHGAIVVGAVPPDGRMDGFPVDVPGVIAVVSTGDPRPNAAVLVAPGNQVLTLEPDGHYDYASGSSLAAAHVSGAVALLLQIDPGLDARGVHALLSRSQHSADVPIDVCAAAESLRHRDSECGEIPAAARLGRAMH</sequence>
<feature type="active site" description="Charge relay system" evidence="5">
    <location>
        <position position="385"/>
    </location>
</feature>
<dbReference type="SUPFAM" id="SSF52743">
    <property type="entry name" value="Subtilisin-like"/>
    <property type="match status" value="1"/>
</dbReference>
<evidence type="ECO:0000256" key="2">
    <source>
        <dbReference type="ARBA" id="ARBA00022670"/>
    </source>
</evidence>
<keyword evidence="6" id="KW-0732">Signal</keyword>
<dbReference type="InterPro" id="IPR000209">
    <property type="entry name" value="Peptidase_S8/S53_dom"/>
</dbReference>
<feature type="chain" id="PRO_5046532487" evidence="6">
    <location>
        <begin position="39"/>
        <end position="455"/>
    </location>
</feature>
<evidence type="ECO:0000256" key="3">
    <source>
        <dbReference type="ARBA" id="ARBA00022801"/>
    </source>
</evidence>
<dbReference type="Gene3D" id="3.40.50.200">
    <property type="entry name" value="Peptidase S8/S53 domain"/>
    <property type="match status" value="1"/>
</dbReference>
<dbReference type="PROSITE" id="PS51892">
    <property type="entry name" value="SUBTILASE"/>
    <property type="match status" value="1"/>
</dbReference>
<dbReference type="InterPro" id="IPR036852">
    <property type="entry name" value="Peptidase_S8/S53_dom_sf"/>
</dbReference>
<dbReference type="PROSITE" id="PS00137">
    <property type="entry name" value="SUBTILASE_HIS"/>
    <property type="match status" value="1"/>
</dbReference>
<dbReference type="InterPro" id="IPR015500">
    <property type="entry name" value="Peptidase_S8_subtilisin-rel"/>
</dbReference>
<dbReference type="Proteomes" id="UP001501523">
    <property type="component" value="Unassembled WGS sequence"/>
</dbReference>
<evidence type="ECO:0000256" key="6">
    <source>
        <dbReference type="SAM" id="SignalP"/>
    </source>
</evidence>
<evidence type="ECO:0000256" key="5">
    <source>
        <dbReference type="PROSITE-ProRule" id="PRU01240"/>
    </source>
</evidence>
<dbReference type="PANTHER" id="PTHR43806">
    <property type="entry name" value="PEPTIDASE S8"/>
    <property type="match status" value="1"/>
</dbReference>
<comment type="similarity">
    <text evidence="1 5">Belongs to the peptidase S8 family.</text>
</comment>
<feature type="active site" description="Charge relay system" evidence="5">
    <location>
        <position position="235"/>
    </location>
</feature>
<feature type="signal peptide" evidence="6">
    <location>
        <begin position="1"/>
        <end position="38"/>
    </location>
</feature>
<keyword evidence="2 5" id="KW-0645">Protease</keyword>
<feature type="domain" description="Peptidase S8/S53" evidence="7">
    <location>
        <begin position="193"/>
        <end position="418"/>
    </location>
</feature>
<keyword evidence="3 5" id="KW-0378">Hydrolase</keyword>
<gene>
    <name evidence="8" type="ORF">GCM10009105_09870</name>
</gene>